<proteinExistence type="predicted"/>
<protein>
    <submittedName>
        <fullName evidence="1">Uncharacterized protein</fullName>
    </submittedName>
</protein>
<dbReference type="Proteomes" id="UP000271974">
    <property type="component" value="Unassembled WGS sequence"/>
</dbReference>
<sequence length="124" mass="14543">MANAQGLIILFKAFVYHQLKENSKILYLHTHTCDIIYIIYIWLLQIHPHRADDKLEYGQIRRPSFLSAKTSTQQSLKQIIQLTPHITIILIITLYRRTLCTERCGQTCTKLAPNKNNNKYTMQL</sequence>
<evidence type="ECO:0000313" key="1">
    <source>
        <dbReference type="EMBL" id="RUS73220.1"/>
    </source>
</evidence>
<dbReference type="EMBL" id="RQTK01000964">
    <property type="protein sequence ID" value="RUS73220.1"/>
    <property type="molecule type" value="Genomic_DNA"/>
</dbReference>
<gene>
    <name evidence="1" type="ORF">EGW08_019021</name>
</gene>
<name>A0A433SVB0_ELYCH</name>
<accession>A0A433SVB0</accession>
<organism evidence="1 2">
    <name type="scientific">Elysia chlorotica</name>
    <name type="common">Eastern emerald elysia</name>
    <name type="synonym">Sea slug</name>
    <dbReference type="NCBI Taxonomy" id="188477"/>
    <lineage>
        <taxon>Eukaryota</taxon>
        <taxon>Metazoa</taxon>
        <taxon>Spiralia</taxon>
        <taxon>Lophotrochozoa</taxon>
        <taxon>Mollusca</taxon>
        <taxon>Gastropoda</taxon>
        <taxon>Heterobranchia</taxon>
        <taxon>Euthyneura</taxon>
        <taxon>Panpulmonata</taxon>
        <taxon>Sacoglossa</taxon>
        <taxon>Placobranchoidea</taxon>
        <taxon>Plakobranchidae</taxon>
        <taxon>Elysia</taxon>
    </lineage>
</organism>
<keyword evidence="2" id="KW-1185">Reference proteome</keyword>
<reference evidence="1 2" key="1">
    <citation type="submission" date="2019-01" db="EMBL/GenBank/DDBJ databases">
        <title>A draft genome assembly of the solar-powered sea slug Elysia chlorotica.</title>
        <authorList>
            <person name="Cai H."/>
            <person name="Li Q."/>
            <person name="Fang X."/>
            <person name="Li J."/>
            <person name="Curtis N.E."/>
            <person name="Altenburger A."/>
            <person name="Shibata T."/>
            <person name="Feng M."/>
            <person name="Maeda T."/>
            <person name="Schwartz J.A."/>
            <person name="Shigenobu S."/>
            <person name="Lundholm N."/>
            <person name="Nishiyama T."/>
            <person name="Yang H."/>
            <person name="Hasebe M."/>
            <person name="Li S."/>
            <person name="Pierce S.K."/>
            <person name="Wang J."/>
        </authorList>
    </citation>
    <scope>NUCLEOTIDE SEQUENCE [LARGE SCALE GENOMIC DNA]</scope>
    <source>
        <strain evidence="1">EC2010</strain>
        <tissue evidence="1">Whole organism of an adult</tissue>
    </source>
</reference>
<evidence type="ECO:0000313" key="2">
    <source>
        <dbReference type="Proteomes" id="UP000271974"/>
    </source>
</evidence>
<dbReference type="AlphaFoldDB" id="A0A433SVB0"/>
<comment type="caution">
    <text evidence="1">The sequence shown here is derived from an EMBL/GenBank/DDBJ whole genome shotgun (WGS) entry which is preliminary data.</text>
</comment>